<feature type="transmembrane region" description="Helical" evidence="1">
    <location>
        <begin position="223"/>
        <end position="251"/>
    </location>
</feature>
<protein>
    <recommendedName>
        <fullName evidence="4">Integral membrane protein</fullName>
    </recommendedName>
</protein>
<keyword evidence="1" id="KW-0812">Transmembrane</keyword>
<evidence type="ECO:0008006" key="4">
    <source>
        <dbReference type="Google" id="ProtNLM"/>
    </source>
</evidence>
<accession>A0ABR1TYB1</accession>
<evidence type="ECO:0000313" key="2">
    <source>
        <dbReference type="EMBL" id="KAK8051487.1"/>
    </source>
</evidence>
<evidence type="ECO:0000256" key="1">
    <source>
        <dbReference type="SAM" id="Phobius"/>
    </source>
</evidence>
<keyword evidence="3" id="KW-1185">Reference proteome</keyword>
<sequence>MASEARYTFYPLTYQSHSISFSKWINLLTLALAPLIAHILAGAPRVSYLSKRRPKWHERFVHYNPTSILWRYAANADRRLRARAWGKAYIAAANAIFWTSDGWDGSEAMVDKSLSYCTYIPDYTQITLFFNEMVKTWIVTLQDAQTVFIPSYFNYAINHTTELVQLGNNVESPRRSSLDSLFRIPPMRFSSQASGIIPRRCDAAESFGLMFLAGYLGNFTEHLFFTATSFSVLIFYVFFLATTTAICAFYFFLAGSASTVIPCITTTWYKAYTVDVMGFAMMTFIFACIETRETFCGRFTSEKGLAGNTRACGAVGQYIIPLGGDDADSFGIAATRPTEPWKVSENNIPALEPEEFLVYSAEGTCLVKSSLSRLRRAEMVETIPLDSEE</sequence>
<evidence type="ECO:0000313" key="3">
    <source>
        <dbReference type="Proteomes" id="UP001444661"/>
    </source>
</evidence>
<feature type="transmembrane region" description="Helical" evidence="1">
    <location>
        <begin position="24"/>
        <end position="43"/>
    </location>
</feature>
<dbReference type="Proteomes" id="UP001444661">
    <property type="component" value="Unassembled WGS sequence"/>
</dbReference>
<organism evidence="2 3">
    <name type="scientific">Apiospora rasikravindrae</name>
    <dbReference type="NCBI Taxonomy" id="990691"/>
    <lineage>
        <taxon>Eukaryota</taxon>
        <taxon>Fungi</taxon>
        <taxon>Dikarya</taxon>
        <taxon>Ascomycota</taxon>
        <taxon>Pezizomycotina</taxon>
        <taxon>Sordariomycetes</taxon>
        <taxon>Xylariomycetidae</taxon>
        <taxon>Amphisphaeriales</taxon>
        <taxon>Apiosporaceae</taxon>
        <taxon>Apiospora</taxon>
    </lineage>
</organism>
<keyword evidence="1" id="KW-0472">Membrane</keyword>
<comment type="caution">
    <text evidence="2">The sequence shown here is derived from an EMBL/GenBank/DDBJ whole genome shotgun (WGS) entry which is preliminary data.</text>
</comment>
<dbReference type="EMBL" id="JAQQWK010000002">
    <property type="protein sequence ID" value="KAK8051487.1"/>
    <property type="molecule type" value="Genomic_DNA"/>
</dbReference>
<name>A0ABR1TYB1_9PEZI</name>
<feature type="transmembrane region" description="Helical" evidence="1">
    <location>
        <begin position="271"/>
        <end position="289"/>
    </location>
</feature>
<keyword evidence="1" id="KW-1133">Transmembrane helix</keyword>
<gene>
    <name evidence="2" type="ORF">PG993_002872</name>
</gene>
<proteinExistence type="predicted"/>
<reference evidence="2 3" key="1">
    <citation type="submission" date="2023-01" db="EMBL/GenBank/DDBJ databases">
        <title>Analysis of 21 Apiospora genomes using comparative genomics revels a genus with tremendous synthesis potential of carbohydrate active enzymes and secondary metabolites.</title>
        <authorList>
            <person name="Sorensen T."/>
        </authorList>
    </citation>
    <scope>NUCLEOTIDE SEQUENCE [LARGE SCALE GENOMIC DNA]</scope>
    <source>
        <strain evidence="2 3">CBS 33761</strain>
    </source>
</reference>